<dbReference type="Proteomes" id="UP000665020">
    <property type="component" value="Chromosome"/>
</dbReference>
<gene>
    <name evidence="2" type="ORF">GM661_06855</name>
</gene>
<reference evidence="2" key="1">
    <citation type="submission" date="2019-12" db="EMBL/GenBank/DDBJ databases">
        <authorList>
            <person name="zhang j."/>
            <person name="sun C.M."/>
        </authorList>
    </citation>
    <scope>NUCLEOTIDE SEQUENCE</scope>
    <source>
        <strain evidence="2">NS-1</strain>
    </source>
</reference>
<sequence>MNYWLLIIAMGAVTYIPRMIPMVFLRDIEPSPFVKRFLNYIPYAALTTLIFPGILYSTNNLFSALTGGIVSIITAFYKENLLLIVFAGIASAFVIEIVLF</sequence>
<evidence type="ECO:0000313" key="2">
    <source>
        <dbReference type="EMBL" id="QTL97725.1"/>
    </source>
</evidence>
<dbReference type="RefSeq" id="WP_230869346.1">
    <property type="nucleotide sequence ID" value="NZ_CP046640.1"/>
</dbReference>
<feature type="transmembrane region" description="Helical" evidence="1">
    <location>
        <begin position="82"/>
        <end position="99"/>
    </location>
</feature>
<feature type="transmembrane region" description="Helical" evidence="1">
    <location>
        <begin position="37"/>
        <end position="55"/>
    </location>
</feature>
<dbReference type="AlphaFoldDB" id="A0A8A7KCB8"/>
<evidence type="ECO:0000313" key="3">
    <source>
        <dbReference type="Proteomes" id="UP000665020"/>
    </source>
</evidence>
<dbReference type="InterPro" id="IPR008407">
    <property type="entry name" value="Brnchd-chn_aa_trnsp_AzlD"/>
</dbReference>
<accession>A0A8A7KCB8</accession>
<keyword evidence="1" id="KW-1133">Transmembrane helix</keyword>
<dbReference type="KEGG" id="ifn:GM661_06855"/>
<protein>
    <submittedName>
        <fullName evidence="2">AzlD domain-containing protein</fullName>
    </submittedName>
</protein>
<dbReference type="EMBL" id="CP046640">
    <property type="protein sequence ID" value="QTL97725.1"/>
    <property type="molecule type" value="Genomic_DNA"/>
</dbReference>
<keyword evidence="1" id="KW-0472">Membrane</keyword>
<keyword evidence="1" id="KW-0812">Transmembrane</keyword>
<name>A0A8A7KCB8_9FIRM</name>
<feature type="transmembrane region" description="Helical" evidence="1">
    <location>
        <begin position="6"/>
        <end position="25"/>
    </location>
</feature>
<organism evidence="2 3">
    <name type="scientific">Iocasia fonsfrigidae</name>
    <dbReference type="NCBI Taxonomy" id="2682810"/>
    <lineage>
        <taxon>Bacteria</taxon>
        <taxon>Bacillati</taxon>
        <taxon>Bacillota</taxon>
        <taxon>Clostridia</taxon>
        <taxon>Halanaerobiales</taxon>
        <taxon>Halanaerobiaceae</taxon>
        <taxon>Iocasia</taxon>
    </lineage>
</organism>
<dbReference type="Pfam" id="PF05437">
    <property type="entry name" value="AzlD"/>
    <property type="match status" value="1"/>
</dbReference>
<proteinExistence type="predicted"/>
<keyword evidence="3" id="KW-1185">Reference proteome</keyword>
<evidence type="ECO:0000256" key="1">
    <source>
        <dbReference type="SAM" id="Phobius"/>
    </source>
</evidence>